<keyword evidence="6 7" id="KW-0742">SOS response</keyword>
<keyword evidence="2 7" id="KW-0227">DNA damage</keyword>
<evidence type="ECO:0000256" key="3">
    <source>
        <dbReference type="ARBA" id="ARBA00022769"/>
    </source>
</evidence>
<dbReference type="GO" id="GO:0005737">
    <property type="term" value="C:cytoplasm"/>
    <property type="evidence" value="ECO:0007669"/>
    <property type="project" value="UniProtKB-SubCell"/>
</dbReference>
<dbReference type="PANTHER" id="PTHR30562">
    <property type="entry name" value="UVRC/OXIDOREDUCTASE"/>
    <property type="match status" value="1"/>
</dbReference>
<proteinExistence type="inferred from homology"/>
<evidence type="ECO:0000256" key="5">
    <source>
        <dbReference type="ARBA" id="ARBA00023204"/>
    </source>
</evidence>
<dbReference type="NCBIfam" id="TIGR00194">
    <property type="entry name" value="uvrC"/>
    <property type="match status" value="1"/>
</dbReference>
<dbReference type="PROSITE" id="PS50164">
    <property type="entry name" value="GIY_YIG"/>
    <property type="match status" value="1"/>
</dbReference>
<dbReference type="InterPro" id="IPR000305">
    <property type="entry name" value="GIY-YIG_endonuc"/>
</dbReference>
<dbReference type="Pfam" id="PF08459">
    <property type="entry name" value="UvrC_RNaseH_dom"/>
    <property type="match status" value="1"/>
</dbReference>
<keyword evidence="4 7" id="KW-0267">Excision nuclease</keyword>
<dbReference type="InterPro" id="IPR047296">
    <property type="entry name" value="GIY-YIG_UvrC_Cho"/>
</dbReference>
<evidence type="ECO:0000313" key="11">
    <source>
        <dbReference type="EMBL" id="HIR54797.1"/>
    </source>
</evidence>
<dbReference type="SUPFAM" id="SSF46600">
    <property type="entry name" value="C-terminal UvrC-binding domain of UvrB"/>
    <property type="match status" value="1"/>
</dbReference>
<dbReference type="GO" id="GO:0006289">
    <property type="term" value="P:nucleotide-excision repair"/>
    <property type="evidence" value="ECO:0007669"/>
    <property type="project" value="UniProtKB-UniRule"/>
</dbReference>
<dbReference type="Gene3D" id="1.10.150.20">
    <property type="entry name" value="5' to 3' exonuclease, C-terminal subdomain"/>
    <property type="match status" value="1"/>
</dbReference>
<dbReference type="InterPro" id="IPR036876">
    <property type="entry name" value="UVR_dom_sf"/>
</dbReference>
<dbReference type="PROSITE" id="PS50165">
    <property type="entry name" value="UVRC"/>
    <property type="match status" value="1"/>
</dbReference>
<keyword evidence="5 7" id="KW-0234">DNA repair</keyword>
<keyword evidence="3 7" id="KW-0228">DNA excision</keyword>
<evidence type="ECO:0000313" key="12">
    <source>
        <dbReference type="Proteomes" id="UP000824238"/>
    </source>
</evidence>
<feature type="domain" description="GIY-YIG" evidence="9">
    <location>
        <begin position="17"/>
        <end position="94"/>
    </location>
</feature>
<dbReference type="Pfam" id="PF22920">
    <property type="entry name" value="UvrC_RNaseH"/>
    <property type="match status" value="1"/>
</dbReference>
<evidence type="ECO:0000256" key="6">
    <source>
        <dbReference type="ARBA" id="ARBA00023236"/>
    </source>
</evidence>
<dbReference type="GO" id="GO:0009432">
    <property type="term" value="P:SOS response"/>
    <property type="evidence" value="ECO:0007669"/>
    <property type="project" value="UniProtKB-UniRule"/>
</dbReference>
<evidence type="ECO:0000256" key="2">
    <source>
        <dbReference type="ARBA" id="ARBA00022763"/>
    </source>
</evidence>
<dbReference type="InterPro" id="IPR010994">
    <property type="entry name" value="RuvA_2-like"/>
</dbReference>
<comment type="subcellular location">
    <subcellularLocation>
        <location evidence="7">Cytoplasm</location>
    </subcellularLocation>
</comment>
<dbReference type="SUPFAM" id="SSF82771">
    <property type="entry name" value="GIY-YIG endonuclease"/>
    <property type="match status" value="1"/>
</dbReference>
<accession>A0A9D1DL56</accession>
<dbReference type="GO" id="GO:0009381">
    <property type="term" value="F:excinuclease ABC activity"/>
    <property type="evidence" value="ECO:0007669"/>
    <property type="project" value="UniProtKB-UniRule"/>
</dbReference>
<reference evidence="11" key="1">
    <citation type="submission" date="2020-10" db="EMBL/GenBank/DDBJ databases">
        <authorList>
            <person name="Gilroy R."/>
        </authorList>
    </citation>
    <scope>NUCLEOTIDE SEQUENCE</scope>
    <source>
        <strain evidence="11">ChiGjej3B3-7149</strain>
    </source>
</reference>
<dbReference type="InterPro" id="IPR035901">
    <property type="entry name" value="GIY-YIG_endonuc_sf"/>
</dbReference>
<dbReference type="EMBL" id="DVHH01000106">
    <property type="protein sequence ID" value="HIR54797.1"/>
    <property type="molecule type" value="Genomic_DNA"/>
</dbReference>
<dbReference type="HAMAP" id="MF_00203">
    <property type="entry name" value="UvrC"/>
    <property type="match status" value="1"/>
</dbReference>
<dbReference type="PANTHER" id="PTHR30562:SF1">
    <property type="entry name" value="UVRABC SYSTEM PROTEIN C"/>
    <property type="match status" value="1"/>
</dbReference>
<dbReference type="SUPFAM" id="SSF47781">
    <property type="entry name" value="RuvA domain 2-like"/>
    <property type="match status" value="1"/>
</dbReference>
<comment type="similarity">
    <text evidence="7">Belongs to the UvrC family.</text>
</comment>
<reference evidence="11" key="2">
    <citation type="journal article" date="2021" name="PeerJ">
        <title>Extensive microbial diversity within the chicken gut microbiome revealed by metagenomics and culture.</title>
        <authorList>
            <person name="Gilroy R."/>
            <person name="Ravi A."/>
            <person name="Getino M."/>
            <person name="Pursley I."/>
            <person name="Horton D.L."/>
            <person name="Alikhan N.F."/>
            <person name="Baker D."/>
            <person name="Gharbi K."/>
            <person name="Hall N."/>
            <person name="Watson M."/>
            <person name="Adriaenssens E.M."/>
            <person name="Foster-Nyarko E."/>
            <person name="Jarju S."/>
            <person name="Secka A."/>
            <person name="Antonio M."/>
            <person name="Oren A."/>
            <person name="Chaudhuri R.R."/>
            <person name="La Ragione R."/>
            <person name="Hildebrand F."/>
            <person name="Pallen M.J."/>
        </authorList>
    </citation>
    <scope>NUCLEOTIDE SEQUENCE</scope>
    <source>
        <strain evidence="11">ChiGjej3B3-7149</strain>
    </source>
</reference>
<dbReference type="Gene3D" id="3.30.420.340">
    <property type="entry name" value="UvrC, RNAse H endonuclease domain"/>
    <property type="match status" value="1"/>
</dbReference>
<evidence type="ECO:0000256" key="1">
    <source>
        <dbReference type="ARBA" id="ARBA00022490"/>
    </source>
</evidence>
<dbReference type="PROSITE" id="PS50151">
    <property type="entry name" value="UVR"/>
    <property type="match status" value="1"/>
</dbReference>
<sequence length="607" mass="67847">MNEKLPELREKANRLPLLPGVYIMKDARGEVIYVGKAKALKNRVSSYFRGEHLPKVAAMADKVDDFDVIVVSTEFEALVLENSLIKRHKPYYNILLKDDKGYPYIRLDDKSEYPTFSLTNRYAKDGARYFGPFGGRSVTKDIIDTVSKALLLPSCTRKFPRGIGKARPCLNYHMGACAGWCMAGHTAEEYRAAMEQAALILSGKTKELTEELTEKMLSASDELKFELAASYRDRIRAVEGLGNRQRVISAVYADTDAVGFHRGAKSCFSVLHFVGGDLAAKDFELMDEPLEDDGEALSGLIRQYYAQRGAWPKFILLPAEAEDAEALSRLFTEQAGHKVSVETPKRGDRLRLVESAVTNAREEAERAATGAQKTLKTLEWLQRTLDLPDMPERIEAFDVSNLGSEGIVAAMTVFVHGRPLKRDYRKFRMKDLDGPDDYASMREAVGRRFRRLLEGDLKFCEVPDLLLIDGGSVHAAAARDTLRELGLELPVFGMVKDDKHRTRALASPDGAEIGISGSPAVFAFIGTIQEETHRFAIEYQRSLRTAKLHSALDDIKGVGDKRRAELLKYFGTIRAIKAASLEELQKAVPKNTAQAVYEHYHAKEKED</sequence>
<evidence type="ECO:0000256" key="7">
    <source>
        <dbReference type="HAMAP-Rule" id="MF_00203"/>
    </source>
</evidence>
<evidence type="ECO:0000259" key="9">
    <source>
        <dbReference type="PROSITE" id="PS50164"/>
    </source>
</evidence>
<comment type="subunit">
    <text evidence="7">Interacts with UvrB in an incision complex.</text>
</comment>
<dbReference type="InterPro" id="IPR050066">
    <property type="entry name" value="UvrABC_protein_C"/>
</dbReference>
<dbReference type="Gene3D" id="4.10.860.10">
    <property type="entry name" value="UVR domain"/>
    <property type="match status" value="1"/>
</dbReference>
<name>A0A9D1DL56_9FIRM</name>
<dbReference type="InterPro" id="IPR001162">
    <property type="entry name" value="UvrC_RNase_H_dom"/>
</dbReference>
<gene>
    <name evidence="7 11" type="primary">uvrC</name>
    <name evidence="11" type="ORF">IAD36_04230</name>
</gene>
<feature type="domain" description="UvrC family homology region profile" evidence="10">
    <location>
        <begin position="267"/>
        <end position="482"/>
    </location>
</feature>
<dbReference type="Pfam" id="PF01541">
    <property type="entry name" value="GIY-YIG"/>
    <property type="match status" value="1"/>
</dbReference>
<dbReference type="Proteomes" id="UP000824238">
    <property type="component" value="Unassembled WGS sequence"/>
</dbReference>
<comment type="function">
    <text evidence="7">The UvrABC repair system catalyzes the recognition and processing of DNA lesions. UvrC both incises the 5' and 3' sides of the lesion. The N-terminal half is responsible for the 3' incision and the C-terminal half is responsible for the 5' incision.</text>
</comment>
<evidence type="ECO:0000259" key="10">
    <source>
        <dbReference type="PROSITE" id="PS50165"/>
    </source>
</evidence>
<protein>
    <recommendedName>
        <fullName evidence="7">UvrABC system protein C</fullName>
        <shortName evidence="7">Protein UvrC</shortName>
    </recommendedName>
    <alternativeName>
        <fullName evidence="7">Excinuclease ABC subunit C</fullName>
    </alternativeName>
</protein>
<dbReference type="Gene3D" id="3.40.1440.10">
    <property type="entry name" value="GIY-YIG endonuclease"/>
    <property type="match status" value="1"/>
</dbReference>
<evidence type="ECO:0000259" key="8">
    <source>
        <dbReference type="PROSITE" id="PS50151"/>
    </source>
</evidence>
<dbReference type="InterPro" id="IPR001943">
    <property type="entry name" value="UVR_dom"/>
</dbReference>
<dbReference type="CDD" id="cd10434">
    <property type="entry name" value="GIY-YIG_UvrC_Cho"/>
    <property type="match status" value="1"/>
</dbReference>
<dbReference type="GO" id="GO:0003677">
    <property type="term" value="F:DNA binding"/>
    <property type="evidence" value="ECO:0007669"/>
    <property type="project" value="UniProtKB-UniRule"/>
</dbReference>
<dbReference type="AlphaFoldDB" id="A0A9D1DL56"/>
<dbReference type="InterPro" id="IPR004791">
    <property type="entry name" value="UvrC"/>
</dbReference>
<dbReference type="InterPro" id="IPR038476">
    <property type="entry name" value="UvrC_RNase_H_dom_sf"/>
</dbReference>
<dbReference type="Pfam" id="PF14520">
    <property type="entry name" value="HHH_5"/>
    <property type="match status" value="1"/>
</dbReference>
<evidence type="ECO:0000256" key="4">
    <source>
        <dbReference type="ARBA" id="ARBA00022881"/>
    </source>
</evidence>
<organism evidence="11 12">
    <name type="scientific">Candidatus Scatomorpha intestinigallinarum</name>
    <dbReference type="NCBI Taxonomy" id="2840923"/>
    <lineage>
        <taxon>Bacteria</taxon>
        <taxon>Bacillati</taxon>
        <taxon>Bacillota</taxon>
        <taxon>Clostridia</taxon>
        <taxon>Eubacteriales</taxon>
        <taxon>Candidatus Scatomorpha</taxon>
    </lineage>
</organism>
<comment type="caution">
    <text evidence="11">The sequence shown here is derived from an EMBL/GenBank/DDBJ whole genome shotgun (WGS) entry which is preliminary data.</text>
</comment>
<feature type="domain" description="UVR" evidence="8">
    <location>
        <begin position="206"/>
        <end position="241"/>
    </location>
</feature>
<dbReference type="GO" id="GO:0009380">
    <property type="term" value="C:excinuclease repair complex"/>
    <property type="evidence" value="ECO:0007669"/>
    <property type="project" value="InterPro"/>
</dbReference>
<keyword evidence="1 7" id="KW-0963">Cytoplasm</keyword>
<dbReference type="SMART" id="SM00465">
    <property type="entry name" value="GIYc"/>
    <property type="match status" value="1"/>
</dbReference>
<dbReference type="FunFam" id="3.40.1440.10:FF:000001">
    <property type="entry name" value="UvrABC system protein C"/>
    <property type="match status" value="1"/>
</dbReference>
<dbReference type="Pfam" id="PF02151">
    <property type="entry name" value="UVR"/>
    <property type="match status" value="1"/>
</dbReference>